<evidence type="ECO:0000313" key="5">
    <source>
        <dbReference type="Proteomes" id="UP000321514"/>
    </source>
</evidence>
<dbReference type="Proteomes" id="UP000321514">
    <property type="component" value="Unassembled WGS sequence"/>
</dbReference>
<reference evidence="2 5" key="2">
    <citation type="submission" date="2019-07" db="EMBL/GenBank/DDBJ databases">
        <title>Whole genome shotgun sequence of Myxococcus fulvus NBRC 100333.</title>
        <authorList>
            <person name="Hosoyama A."/>
            <person name="Uohara A."/>
            <person name="Ohji S."/>
            <person name="Ichikawa N."/>
        </authorList>
    </citation>
    <scope>NUCLEOTIDE SEQUENCE [LARGE SCALE GENOMIC DNA]</scope>
    <source>
        <strain evidence="2 5">NBRC 100333</strain>
    </source>
</reference>
<dbReference type="AlphaFoldDB" id="A0A511SW41"/>
<organism evidence="2 5">
    <name type="scientific">Myxococcus fulvus</name>
    <dbReference type="NCBI Taxonomy" id="33"/>
    <lineage>
        <taxon>Bacteria</taxon>
        <taxon>Pseudomonadati</taxon>
        <taxon>Myxococcota</taxon>
        <taxon>Myxococcia</taxon>
        <taxon>Myxococcales</taxon>
        <taxon>Cystobacterineae</taxon>
        <taxon>Myxococcaceae</taxon>
        <taxon>Myxococcus</taxon>
    </lineage>
</organism>
<name>A0A511SW41_MYXFU</name>
<evidence type="ECO:0008006" key="6">
    <source>
        <dbReference type="Google" id="ProtNLM"/>
    </source>
</evidence>
<keyword evidence="1" id="KW-0732">Signal</keyword>
<feature type="signal peptide" evidence="1">
    <location>
        <begin position="1"/>
        <end position="22"/>
    </location>
</feature>
<accession>A0A511SW41</accession>
<protein>
    <recommendedName>
        <fullName evidence="6">Lipoprotein</fullName>
    </recommendedName>
</protein>
<evidence type="ECO:0000313" key="4">
    <source>
        <dbReference type="Proteomes" id="UP000183760"/>
    </source>
</evidence>
<evidence type="ECO:0000313" key="2">
    <source>
        <dbReference type="EMBL" id="GEN06120.1"/>
    </source>
</evidence>
<evidence type="ECO:0000256" key="1">
    <source>
        <dbReference type="SAM" id="SignalP"/>
    </source>
</evidence>
<keyword evidence="4" id="KW-1185">Reference proteome</keyword>
<feature type="chain" id="PRO_5023043503" description="Lipoprotein" evidence="1">
    <location>
        <begin position="23"/>
        <end position="185"/>
    </location>
</feature>
<dbReference type="EMBL" id="FOIB01000002">
    <property type="protein sequence ID" value="SET57981.1"/>
    <property type="molecule type" value="Genomic_DNA"/>
</dbReference>
<dbReference type="EMBL" id="BJXR01000014">
    <property type="protein sequence ID" value="GEN06120.1"/>
    <property type="molecule type" value="Genomic_DNA"/>
</dbReference>
<dbReference type="Proteomes" id="UP000183760">
    <property type="component" value="Unassembled WGS sequence"/>
</dbReference>
<sequence length="185" mass="20836">MRGTPWMVSGLLVAMVTSPCLAGEQWRPQQEFSPECLLDASHGAVKLRFAQAHCYGGNHGWLSLTQTPIASRIEGHFSESRYTSLNVSSRVVSPFVSQQMFRALVDGALHREGDPKCQPWTWNYVVTLEWTCDTREPAAWQAATFHGQICDDAEFPNLPTSDPRHATTAQHLYRIAHLMLREALR</sequence>
<gene>
    <name evidence="2" type="ORF">MFU01_11570</name>
    <name evidence="3" type="ORF">SAMN05443572_102767</name>
</gene>
<reference evidence="3 4" key="1">
    <citation type="submission" date="2016-10" db="EMBL/GenBank/DDBJ databases">
        <authorList>
            <person name="Varghese N."/>
            <person name="Submissions S."/>
        </authorList>
    </citation>
    <scope>NUCLEOTIDE SEQUENCE [LARGE SCALE GENOMIC DNA]</scope>
    <source>
        <strain evidence="3 4">DSM 16525</strain>
    </source>
</reference>
<evidence type="ECO:0000313" key="3">
    <source>
        <dbReference type="EMBL" id="SET57981.1"/>
    </source>
</evidence>
<comment type="caution">
    <text evidence="2">The sequence shown here is derived from an EMBL/GenBank/DDBJ whole genome shotgun (WGS) entry which is preliminary data.</text>
</comment>
<proteinExistence type="predicted"/>